<dbReference type="RefSeq" id="XP_038751955.1">
    <property type="nucleotide sequence ID" value="XM_038883250.1"/>
</dbReference>
<dbReference type="AlphaFoldDB" id="A0A9P6LNF6"/>
<sequence>MDNFDIVYQIVDHLCDLHDTKKYHVRVPRIAEYASVSRVFQRAVESLTFKSIIYRDSAEDQARFTAAFRPPNAHRRALVRKIFVRLKPPCSGLTPKEVSRNTKHLTASVSSLFQLLHEWEEGISDRSLNKIYVHIACYIPEPHARDRRPALNHDDLFRLPAVRQITELRTNACGLETPHAATLFQLAAHTPNLEVLDVGYRDGDHQDASHFRLKQHLALATAILNLRGKLPNLRELKLHQEGNRMPWNHSFQCLDYEEKGIDRVCEALRLLVEGSTLKKLLLDQVRLSPDLFCDRRAQAKEGDSVTDKGTLWPSLEILDITTYPVAANGKWYSTGNPRDHEPRWPSIEASSDDSDGSGTDHDDPPSLRRGVANHMWPQHFWRRRLDPETWYPVLLAMMSARMPALRVGDLFMDFDASGYYYSGFTFGDRDAKDQVPRKWKAKLANKSPWTPPKGLQMEVDVDALVPPVDD</sequence>
<protein>
    <recommendedName>
        <fullName evidence="4">F-box domain-containing protein</fullName>
    </recommendedName>
</protein>
<proteinExistence type="predicted"/>
<evidence type="ECO:0000313" key="2">
    <source>
        <dbReference type="EMBL" id="KAF9882494.1"/>
    </source>
</evidence>
<dbReference type="EMBL" id="JAATWM020000001">
    <property type="protein sequence ID" value="KAF9882494.1"/>
    <property type="molecule type" value="Genomic_DNA"/>
</dbReference>
<name>A0A9P6LNF6_9PEZI</name>
<evidence type="ECO:0000313" key="3">
    <source>
        <dbReference type="Proteomes" id="UP000781932"/>
    </source>
</evidence>
<dbReference type="OrthoDB" id="4823854at2759"/>
<accession>A0A9P6LNF6</accession>
<organism evidence="2 3">
    <name type="scientific">Colletotrichum karsti</name>
    <dbReference type="NCBI Taxonomy" id="1095194"/>
    <lineage>
        <taxon>Eukaryota</taxon>
        <taxon>Fungi</taxon>
        <taxon>Dikarya</taxon>
        <taxon>Ascomycota</taxon>
        <taxon>Pezizomycotina</taxon>
        <taxon>Sordariomycetes</taxon>
        <taxon>Hypocreomycetidae</taxon>
        <taxon>Glomerellales</taxon>
        <taxon>Glomerellaceae</taxon>
        <taxon>Colletotrichum</taxon>
        <taxon>Colletotrichum boninense species complex</taxon>
    </lineage>
</organism>
<evidence type="ECO:0000256" key="1">
    <source>
        <dbReference type="SAM" id="MobiDB-lite"/>
    </source>
</evidence>
<dbReference type="GeneID" id="62156324"/>
<reference evidence="2" key="2">
    <citation type="submission" date="2020-11" db="EMBL/GenBank/DDBJ databases">
        <title>Whole genome sequencing of Colletotrichum sp.</title>
        <authorList>
            <person name="Li H."/>
        </authorList>
    </citation>
    <scope>NUCLEOTIDE SEQUENCE</scope>
    <source>
        <strain evidence="2">CkLH20</strain>
    </source>
</reference>
<feature type="region of interest" description="Disordered" evidence="1">
    <location>
        <begin position="331"/>
        <end position="370"/>
    </location>
</feature>
<comment type="caution">
    <text evidence="2">The sequence shown here is derived from an EMBL/GenBank/DDBJ whole genome shotgun (WGS) entry which is preliminary data.</text>
</comment>
<keyword evidence="3" id="KW-1185">Reference proteome</keyword>
<evidence type="ECO:0008006" key="4">
    <source>
        <dbReference type="Google" id="ProtNLM"/>
    </source>
</evidence>
<dbReference type="Proteomes" id="UP000781932">
    <property type="component" value="Unassembled WGS sequence"/>
</dbReference>
<gene>
    <name evidence="2" type="ORF">CkaCkLH20_00530</name>
</gene>
<reference evidence="2" key="1">
    <citation type="submission" date="2020-03" db="EMBL/GenBank/DDBJ databases">
        <authorList>
            <person name="He L."/>
        </authorList>
    </citation>
    <scope>NUCLEOTIDE SEQUENCE</scope>
    <source>
        <strain evidence="2">CkLH20</strain>
    </source>
</reference>